<protein>
    <submittedName>
        <fullName evidence="1">Uncharacterized protein</fullName>
    </submittedName>
</protein>
<sequence length="182" mass="19555">MRNGADARVSSRSRTERIQLNGAQGSAAAGQDASPQGLALCPCAGSTVSLHAVGSRVSPCSLQKARAGGSEKETFHRTLHFTAFQPCEGINFSSSSILFCYWYGSMRSPETTSTVSGDHDAEDAVSRRKDTASFFPGLRRTQRLPAKENANCSLCGNCGKGRFTTDESGPFLKEEKESIEKH</sequence>
<reference evidence="1" key="1">
    <citation type="submission" date="2022-03" db="EMBL/GenBank/DDBJ databases">
        <title>Genomic analyses of argali, domestic sheep and their hybrids provide insights into chromosomal evolution, heterosis and genetic basis of agronomic traits.</title>
        <authorList>
            <person name="Li M."/>
        </authorList>
    </citation>
    <scope>NUCLEOTIDE SEQUENCE</scope>
    <source>
        <strain evidence="1">F1 hybrid</strain>
    </source>
</reference>
<organism evidence="1 2">
    <name type="scientific">Ovis ammon polii x Ovis aries</name>
    <dbReference type="NCBI Taxonomy" id="2918886"/>
    <lineage>
        <taxon>Eukaryota</taxon>
        <taxon>Metazoa</taxon>
        <taxon>Chordata</taxon>
        <taxon>Craniata</taxon>
        <taxon>Vertebrata</taxon>
        <taxon>Euteleostomi</taxon>
        <taxon>Mammalia</taxon>
        <taxon>Eutheria</taxon>
        <taxon>Laurasiatheria</taxon>
        <taxon>Artiodactyla</taxon>
        <taxon>Ruminantia</taxon>
        <taxon>Pecora</taxon>
        <taxon>Bovidae</taxon>
        <taxon>Caprinae</taxon>
        <taxon>Ovis</taxon>
    </lineage>
</organism>
<keyword evidence="2" id="KW-1185">Reference proteome</keyword>
<name>A0ACB9UQP0_9CETA</name>
<gene>
    <name evidence="1" type="ORF">MJG53_012134</name>
</gene>
<comment type="caution">
    <text evidence="1">The sequence shown here is derived from an EMBL/GenBank/DDBJ whole genome shotgun (WGS) entry which is preliminary data.</text>
</comment>
<accession>A0ACB9UQP0</accession>
<proteinExistence type="predicted"/>
<dbReference type="EMBL" id="CM043038">
    <property type="protein sequence ID" value="KAI4575931.1"/>
    <property type="molecule type" value="Genomic_DNA"/>
</dbReference>
<evidence type="ECO:0000313" key="1">
    <source>
        <dbReference type="EMBL" id="KAI4575931.1"/>
    </source>
</evidence>
<dbReference type="Proteomes" id="UP001057279">
    <property type="component" value="Linkage Group LG13"/>
</dbReference>
<evidence type="ECO:0000313" key="2">
    <source>
        <dbReference type="Proteomes" id="UP001057279"/>
    </source>
</evidence>